<protein>
    <recommendedName>
        <fullName evidence="2">Cullin N-terminal domain-containing protein</fullName>
    </recommendedName>
</protein>
<keyword evidence="4" id="KW-1185">Reference proteome</keyword>
<evidence type="ECO:0000259" key="2">
    <source>
        <dbReference type="Pfam" id="PF00888"/>
    </source>
</evidence>
<sequence>MGDGGTGNLRYALRRAAQGILEKGESGWQLEDLHLSAYAMVVQEQGALLHGGLHEVVTDHPVNKVRPGILASTHDTFLRTPDQAWNDHRTRVNRIRDIVRHLEHVHESRYRVCSVHKLGVPLFRDEVARHGDMQPKLQECRLQTMSRNREGEMVDKLSVKNACQMLGKLGVNSRSVYEEDFERPFLAESAIFCALESQKQLVEMSATVYIDMAEQRINEETRRAKLNLDPSTERLIQEVVYQELVASRLNAIVEKEDSGVVALLKNHDEFVVKEIITVDIENILSLLSTVSVI</sequence>
<comment type="caution">
    <text evidence="3">The sequence shown here is derived from an EMBL/GenBank/DDBJ whole genome shotgun (WGS) entry which is preliminary data.</text>
</comment>
<dbReference type="PANTHER" id="PTHR11932">
    <property type="entry name" value="CULLIN"/>
    <property type="match status" value="1"/>
</dbReference>
<dbReference type="GO" id="GO:0031625">
    <property type="term" value="F:ubiquitin protein ligase binding"/>
    <property type="evidence" value="ECO:0007669"/>
    <property type="project" value="InterPro"/>
</dbReference>
<accession>A0AAQ4DC16</accession>
<evidence type="ECO:0000313" key="3">
    <source>
        <dbReference type="EMBL" id="KAK8760006.1"/>
    </source>
</evidence>
<dbReference type="InterPro" id="IPR045093">
    <property type="entry name" value="Cullin"/>
</dbReference>
<dbReference type="AlphaFoldDB" id="A0AAQ4DC16"/>
<dbReference type="GO" id="GO:0006511">
    <property type="term" value="P:ubiquitin-dependent protein catabolic process"/>
    <property type="evidence" value="ECO:0007669"/>
    <property type="project" value="InterPro"/>
</dbReference>
<gene>
    <name evidence="3" type="ORF">V5799_028732</name>
</gene>
<proteinExistence type="inferred from homology"/>
<reference evidence="3 4" key="1">
    <citation type="journal article" date="2023" name="Arcadia Sci">
        <title>De novo assembly of a long-read Amblyomma americanum tick genome.</title>
        <authorList>
            <person name="Chou S."/>
            <person name="Poskanzer K.E."/>
            <person name="Rollins M."/>
            <person name="Thuy-Boun P.S."/>
        </authorList>
    </citation>
    <scope>NUCLEOTIDE SEQUENCE [LARGE SCALE GENOMIC DNA]</scope>
    <source>
        <strain evidence="3">F_SG_1</strain>
        <tissue evidence="3">Salivary glands</tissue>
    </source>
</reference>
<dbReference type="InterPro" id="IPR001373">
    <property type="entry name" value="Cullin_N"/>
</dbReference>
<organism evidence="3 4">
    <name type="scientific">Amblyomma americanum</name>
    <name type="common">Lone star tick</name>
    <dbReference type="NCBI Taxonomy" id="6943"/>
    <lineage>
        <taxon>Eukaryota</taxon>
        <taxon>Metazoa</taxon>
        <taxon>Ecdysozoa</taxon>
        <taxon>Arthropoda</taxon>
        <taxon>Chelicerata</taxon>
        <taxon>Arachnida</taxon>
        <taxon>Acari</taxon>
        <taxon>Parasitiformes</taxon>
        <taxon>Ixodida</taxon>
        <taxon>Ixodoidea</taxon>
        <taxon>Ixodidae</taxon>
        <taxon>Amblyomminae</taxon>
        <taxon>Amblyomma</taxon>
    </lineage>
</organism>
<dbReference type="FunFam" id="1.20.1310.10:FF:000001">
    <property type="entry name" value="Cullin 3"/>
    <property type="match status" value="1"/>
</dbReference>
<dbReference type="Pfam" id="PF00888">
    <property type="entry name" value="Cullin"/>
    <property type="match status" value="1"/>
</dbReference>
<feature type="domain" description="Cullin N-terminal" evidence="2">
    <location>
        <begin position="13"/>
        <end position="289"/>
    </location>
</feature>
<dbReference type="Gene3D" id="1.20.1310.10">
    <property type="entry name" value="Cullin Repeats"/>
    <property type="match status" value="2"/>
</dbReference>
<evidence type="ECO:0000313" key="4">
    <source>
        <dbReference type="Proteomes" id="UP001321473"/>
    </source>
</evidence>
<evidence type="ECO:0000256" key="1">
    <source>
        <dbReference type="ARBA" id="ARBA00006019"/>
    </source>
</evidence>
<name>A0AAQ4DC16_AMBAM</name>
<comment type="similarity">
    <text evidence="1">Belongs to the cullin family.</text>
</comment>
<dbReference type="Proteomes" id="UP001321473">
    <property type="component" value="Unassembled WGS sequence"/>
</dbReference>
<dbReference type="InterPro" id="IPR016159">
    <property type="entry name" value="Cullin_repeat-like_dom_sf"/>
</dbReference>
<dbReference type="SUPFAM" id="SSF74788">
    <property type="entry name" value="Cullin repeat-like"/>
    <property type="match status" value="1"/>
</dbReference>
<dbReference type="EMBL" id="JARKHS020032447">
    <property type="protein sequence ID" value="KAK8760006.1"/>
    <property type="molecule type" value="Genomic_DNA"/>
</dbReference>